<evidence type="ECO:0000313" key="5">
    <source>
        <dbReference type="RefSeq" id="XP_026136515.1"/>
    </source>
</evidence>
<feature type="signal peptide" evidence="2">
    <location>
        <begin position="1"/>
        <end position="20"/>
    </location>
</feature>
<dbReference type="PANTHER" id="PTHR22803">
    <property type="entry name" value="MANNOSE, PHOSPHOLIPASE, LECTIN RECEPTOR RELATED"/>
    <property type="match status" value="1"/>
</dbReference>
<dbReference type="InterPro" id="IPR016187">
    <property type="entry name" value="CTDL_fold"/>
</dbReference>
<keyword evidence="4" id="KW-1185">Reference proteome</keyword>
<dbReference type="InterPro" id="IPR001304">
    <property type="entry name" value="C-type_lectin-like"/>
</dbReference>
<dbReference type="RefSeq" id="XP_026136515.1">
    <property type="nucleotide sequence ID" value="XM_026280730.1"/>
</dbReference>
<dbReference type="Pfam" id="PF00059">
    <property type="entry name" value="Lectin_C"/>
    <property type="match status" value="1"/>
</dbReference>
<dbReference type="PRINTS" id="PR00356">
    <property type="entry name" value="ANTIFREEZEII"/>
</dbReference>
<name>A0A6P6QVU0_CARAU</name>
<evidence type="ECO:0000256" key="1">
    <source>
        <dbReference type="ARBA" id="ARBA00023157"/>
    </source>
</evidence>
<dbReference type="Gene3D" id="3.10.100.10">
    <property type="entry name" value="Mannose-Binding Protein A, subunit A"/>
    <property type="match status" value="1"/>
</dbReference>
<dbReference type="AlphaFoldDB" id="A0A6P6QVU0"/>
<evidence type="ECO:0000256" key="2">
    <source>
        <dbReference type="SAM" id="SignalP"/>
    </source>
</evidence>
<dbReference type="InterPro" id="IPR050111">
    <property type="entry name" value="C-type_lectin/snaclec_domain"/>
</dbReference>
<dbReference type="Proteomes" id="UP000515129">
    <property type="component" value="Chromosome 14"/>
</dbReference>
<evidence type="ECO:0000259" key="3">
    <source>
        <dbReference type="PROSITE" id="PS50041"/>
    </source>
</evidence>
<organism evidence="4 5">
    <name type="scientific">Carassius auratus</name>
    <name type="common">Goldfish</name>
    <dbReference type="NCBI Taxonomy" id="7957"/>
    <lineage>
        <taxon>Eukaryota</taxon>
        <taxon>Metazoa</taxon>
        <taxon>Chordata</taxon>
        <taxon>Craniata</taxon>
        <taxon>Vertebrata</taxon>
        <taxon>Euteleostomi</taxon>
        <taxon>Actinopterygii</taxon>
        <taxon>Neopterygii</taxon>
        <taxon>Teleostei</taxon>
        <taxon>Ostariophysi</taxon>
        <taxon>Cypriniformes</taxon>
        <taxon>Cyprinidae</taxon>
        <taxon>Cyprininae</taxon>
        <taxon>Carassius</taxon>
    </lineage>
</organism>
<keyword evidence="2" id="KW-0732">Signal</keyword>
<dbReference type="PROSITE" id="PS00615">
    <property type="entry name" value="C_TYPE_LECTIN_1"/>
    <property type="match status" value="1"/>
</dbReference>
<gene>
    <name evidence="5" type="primary">LOC113114032</name>
</gene>
<evidence type="ECO:0000313" key="4">
    <source>
        <dbReference type="Proteomes" id="UP000515129"/>
    </source>
</evidence>
<sequence>MGVWIVCVSLCLLFALNASASSRCQYGWTRYGRTCFKVFNSPLSWSDAEAMCLTYGGNLASVHSTLEYTFIKRMISSSKSYWIGGSDAVSEGKWFWSDGSQMDFKLWNPKEPNNLQSNEHCIQMNFGAAGNWNDQVCSNKLPFVCFRFSLISFPTPIKSEAVCLFNLILLLLQTFLLF</sequence>
<proteinExistence type="predicted"/>
<dbReference type="SMART" id="SM00034">
    <property type="entry name" value="CLECT"/>
    <property type="match status" value="1"/>
</dbReference>
<dbReference type="PROSITE" id="PS50041">
    <property type="entry name" value="C_TYPE_LECTIN_2"/>
    <property type="match status" value="1"/>
</dbReference>
<protein>
    <submittedName>
        <fullName evidence="5">Galactose-specific lectin nattectin-like</fullName>
    </submittedName>
</protein>
<dbReference type="InterPro" id="IPR018378">
    <property type="entry name" value="C-type_lectin_CS"/>
</dbReference>
<accession>A0A6P6QVU0</accession>
<dbReference type="OrthoDB" id="441660at2759"/>
<feature type="domain" description="C-type lectin" evidence="3">
    <location>
        <begin position="31"/>
        <end position="146"/>
    </location>
</feature>
<dbReference type="InterPro" id="IPR016186">
    <property type="entry name" value="C-type_lectin-like/link_sf"/>
</dbReference>
<dbReference type="InterPro" id="IPR002353">
    <property type="entry name" value="AntifreezeII"/>
</dbReference>
<feature type="chain" id="PRO_5028484786" evidence="2">
    <location>
        <begin position="21"/>
        <end position="178"/>
    </location>
</feature>
<dbReference type="SUPFAM" id="SSF56436">
    <property type="entry name" value="C-type lectin-like"/>
    <property type="match status" value="1"/>
</dbReference>
<dbReference type="KEGG" id="caua:113114032"/>
<dbReference type="CDD" id="cd00037">
    <property type="entry name" value="CLECT"/>
    <property type="match status" value="1"/>
</dbReference>
<dbReference type="GeneID" id="113114032"/>
<reference evidence="5" key="1">
    <citation type="submission" date="2025-08" db="UniProtKB">
        <authorList>
            <consortium name="RefSeq"/>
        </authorList>
    </citation>
    <scope>IDENTIFICATION</scope>
    <source>
        <strain evidence="5">Wakin</strain>
        <tissue evidence="5">Muscle</tissue>
    </source>
</reference>
<keyword evidence="1" id="KW-1015">Disulfide bond</keyword>